<comment type="caution">
    <text evidence="2">The sequence shown here is derived from an EMBL/GenBank/DDBJ whole genome shotgun (WGS) entry which is preliminary data.</text>
</comment>
<dbReference type="STRING" id="1658765.Msub_11565"/>
<dbReference type="EMBL" id="LFBU01000001">
    <property type="protein sequence ID" value="KMQ76983.1"/>
    <property type="molecule type" value="Genomic_DNA"/>
</dbReference>
<dbReference type="EMBL" id="LFBU01000002">
    <property type="protein sequence ID" value="KMQ73755.1"/>
    <property type="molecule type" value="Genomic_DNA"/>
</dbReference>
<dbReference type="AlphaFoldDB" id="A0A0J7JA85"/>
<organism evidence="2 4">
    <name type="scientific">Marinobacter subterrani</name>
    <dbReference type="NCBI Taxonomy" id="1658765"/>
    <lineage>
        <taxon>Bacteria</taxon>
        <taxon>Pseudomonadati</taxon>
        <taxon>Pseudomonadota</taxon>
        <taxon>Gammaproteobacteria</taxon>
        <taxon>Pseudomonadales</taxon>
        <taxon>Marinobacteraceae</taxon>
        <taxon>Marinobacter</taxon>
    </lineage>
</organism>
<accession>A0A0J7JA85</accession>
<dbReference type="PATRIC" id="fig|1658765.3.peg.1559"/>
<protein>
    <submittedName>
        <fullName evidence="2">Uncharacterized protein</fullName>
    </submittedName>
</protein>
<gene>
    <name evidence="2" type="ORF">Msub_11565</name>
    <name evidence="3" type="ORF">Msub_13198</name>
    <name evidence="1" type="ORF">Msub_20976</name>
</gene>
<evidence type="ECO:0000313" key="2">
    <source>
        <dbReference type="EMBL" id="KMQ75363.1"/>
    </source>
</evidence>
<name>A0A0J7JA85_9GAMM</name>
<sequence length="142" mass="15555">MKQSDLTKDHHQAFAVAACLGSEEAIQVMSDLISQAIAEGMTAVEFSVRIQKSGPYKLLERAGQIIDEALTAAPQEASDFTWGPATWALKEMSKYAYESWGITDQSVSIRILHQAALTRAQPEKLLAGLFNSLSGDVKKDRK</sequence>
<dbReference type="EMBL" id="LFBU01000001">
    <property type="protein sequence ID" value="KMQ75363.1"/>
    <property type="molecule type" value="Genomic_DNA"/>
</dbReference>
<keyword evidence="4" id="KW-1185">Reference proteome</keyword>
<evidence type="ECO:0000313" key="1">
    <source>
        <dbReference type="EMBL" id="KMQ73755.1"/>
    </source>
</evidence>
<reference evidence="2 4" key="1">
    <citation type="submission" date="2015-06" db="EMBL/GenBank/DDBJ databases">
        <title>Marinobacter subterrani, a genetically tractable neutrophilic iron-oxidizing strain isolated from the Soudan Iron Mine.</title>
        <authorList>
            <person name="Bonis B.M."/>
            <person name="Gralnick J.A."/>
        </authorList>
    </citation>
    <scope>NUCLEOTIDE SEQUENCE [LARGE SCALE GENOMIC DNA]</scope>
    <source>
        <strain evidence="2 4">JG233</strain>
    </source>
</reference>
<evidence type="ECO:0000313" key="4">
    <source>
        <dbReference type="Proteomes" id="UP000036102"/>
    </source>
</evidence>
<proteinExistence type="predicted"/>
<evidence type="ECO:0000313" key="3">
    <source>
        <dbReference type="EMBL" id="KMQ76983.1"/>
    </source>
</evidence>
<dbReference type="Proteomes" id="UP000036102">
    <property type="component" value="Unassembled WGS sequence"/>
</dbReference>
<dbReference type="RefSeq" id="WP_048495463.1">
    <property type="nucleotide sequence ID" value="NZ_LFBU01000001.1"/>
</dbReference>